<gene>
    <name evidence="2" type="ORF">EAE97_000466</name>
</gene>
<sequence length="132" mass="14752">MQLISNGHHGSGRVKTVPFFTAHAAARHGYIASDPALKRLFKAPMARTTYLYITYRPFMLSPSIHRIVNYVALEAMLVLERINAVARFQRALGPDHEHIGESSEFDMTPVSPPPPWASRDGLTRSENTFTCA</sequence>
<dbReference type="EMBL" id="RCSW01000001">
    <property type="protein sequence ID" value="KAF7955207.1"/>
    <property type="molecule type" value="Genomic_DNA"/>
</dbReference>
<evidence type="ECO:0000256" key="1">
    <source>
        <dbReference type="SAM" id="MobiDB-lite"/>
    </source>
</evidence>
<name>A0A9P5IXS9_9HELO</name>
<organism evidence="2 3">
    <name type="scientific">Botrytis byssoidea</name>
    <dbReference type="NCBI Taxonomy" id="139641"/>
    <lineage>
        <taxon>Eukaryota</taxon>
        <taxon>Fungi</taxon>
        <taxon>Dikarya</taxon>
        <taxon>Ascomycota</taxon>
        <taxon>Pezizomycotina</taxon>
        <taxon>Leotiomycetes</taxon>
        <taxon>Helotiales</taxon>
        <taxon>Sclerotiniaceae</taxon>
        <taxon>Botrytis</taxon>
    </lineage>
</organism>
<proteinExistence type="predicted"/>
<protein>
    <submittedName>
        <fullName evidence="2">Uncharacterized protein</fullName>
    </submittedName>
</protein>
<dbReference type="Proteomes" id="UP000710849">
    <property type="component" value="Unassembled WGS sequence"/>
</dbReference>
<reference evidence="2 3" key="1">
    <citation type="journal article" date="2020" name="Genome Biol. Evol.">
        <title>Comparative genomics of Sclerotiniaceae.</title>
        <authorList>
            <person name="Valero Jimenez C.A."/>
            <person name="Steentjes M."/>
            <person name="Scholten O.E."/>
            <person name="Van Kan J.A.L."/>
        </authorList>
    </citation>
    <scope>NUCLEOTIDE SEQUENCE [LARGE SCALE GENOMIC DNA]</scope>
    <source>
        <strain evidence="2 3">MUCL 94</strain>
    </source>
</reference>
<dbReference type="AlphaFoldDB" id="A0A9P5IXS9"/>
<evidence type="ECO:0000313" key="3">
    <source>
        <dbReference type="Proteomes" id="UP000710849"/>
    </source>
</evidence>
<feature type="region of interest" description="Disordered" evidence="1">
    <location>
        <begin position="99"/>
        <end position="132"/>
    </location>
</feature>
<evidence type="ECO:0000313" key="2">
    <source>
        <dbReference type="EMBL" id="KAF7955207.1"/>
    </source>
</evidence>
<dbReference type="RefSeq" id="XP_038738337.1">
    <property type="nucleotide sequence ID" value="XM_038870976.1"/>
</dbReference>
<accession>A0A9P5IXS9</accession>
<keyword evidence="3" id="KW-1185">Reference proteome</keyword>
<comment type="caution">
    <text evidence="2">The sequence shown here is derived from an EMBL/GenBank/DDBJ whole genome shotgun (WGS) entry which is preliminary data.</text>
</comment>
<dbReference type="GeneID" id="62144055"/>